<evidence type="ECO:0000256" key="3">
    <source>
        <dbReference type="ARBA" id="ARBA00022786"/>
    </source>
</evidence>
<dbReference type="InterPro" id="IPR001841">
    <property type="entry name" value="Znf_RING"/>
</dbReference>
<evidence type="ECO:0000256" key="1">
    <source>
        <dbReference type="ARBA" id="ARBA00022723"/>
    </source>
</evidence>
<keyword evidence="3" id="KW-0833">Ubl conjugation pathway</keyword>
<dbReference type="PROSITE" id="PS50089">
    <property type="entry name" value="ZF_RING_2"/>
    <property type="match status" value="1"/>
</dbReference>
<reference evidence="7 8" key="1">
    <citation type="submission" date="2016-11" db="EMBL/GenBank/DDBJ databases">
        <title>The macronuclear genome of Stentor coeruleus: a giant cell with tiny introns.</title>
        <authorList>
            <person name="Slabodnick M."/>
            <person name="Ruby J.G."/>
            <person name="Reiff S.B."/>
            <person name="Swart E.C."/>
            <person name="Gosai S."/>
            <person name="Prabakaran S."/>
            <person name="Witkowska E."/>
            <person name="Larue G.E."/>
            <person name="Fisher S."/>
            <person name="Freeman R.M."/>
            <person name="Gunawardena J."/>
            <person name="Chu W."/>
            <person name="Stover N.A."/>
            <person name="Gregory B.D."/>
            <person name="Nowacki M."/>
            <person name="Derisi J."/>
            <person name="Roy S.W."/>
            <person name="Marshall W.F."/>
            <person name="Sood P."/>
        </authorList>
    </citation>
    <scope>NUCLEOTIDE SEQUENCE [LARGE SCALE GENOMIC DNA]</scope>
    <source>
        <strain evidence="7">WM001</strain>
    </source>
</reference>
<dbReference type="Pfam" id="PF00644">
    <property type="entry name" value="PARP"/>
    <property type="match status" value="1"/>
</dbReference>
<dbReference type="Pfam" id="PF01485">
    <property type="entry name" value="IBR"/>
    <property type="match status" value="1"/>
</dbReference>
<protein>
    <recommendedName>
        <fullName evidence="6">RING-type domain-containing protein</fullName>
    </recommendedName>
</protein>
<gene>
    <name evidence="7" type="ORF">SteCoe_17168</name>
</gene>
<dbReference type="InterPro" id="IPR012317">
    <property type="entry name" value="Poly(ADP-ribose)pol_cat_dom"/>
</dbReference>
<keyword evidence="2 5" id="KW-0863">Zinc-finger</keyword>
<organism evidence="7 8">
    <name type="scientific">Stentor coeruleus</name>
    <dbReference type="NCBI Taxonomy" id="5963"/>
    <lineage>
        <taxon>Eukaryota</taxon>
        <taxon>Sar</taxon>
        <taxon>Alveolata</taxon>
        <taxon>Ciliophora</taxon>
        <taxon>Postciliodesmatophora</taxon>
        <taxon>Heterotrichea</taxon>
        <taxon>Heterotrichida</taxon>
        <taxon>Stentoridae</taxon>
        <taxon>Stentor</taxon>
    </lineage>
</organism>
<dbReference type="InterPro" id="IPR013083">
    <property type="entry name" value="Znf_RING/FYVE/PHD"/>
</dbReference>
<dbReference type="InterPro" id="IPR031127">
    <property type="entry name" value="E3_UB_ligase_RBR"/>
</dbReference>
<dbReference type="Gene3D" id="3.30.40.10">
    <property type="entry name" value="Zinc/RING finger domain, C3HC4 (zinc finger)"/>
    <property type="match status" value="1"/>
</dbReference>
<evidence type="ECO:0000259" key="6">
    <source>
        <dbReference type="PROSITE" id="PS50089"/>
    </source>
</evidence>
<dbReference type="GO" id="GO:0008270">
    <property type="term" value="F:zinc ion binding"/>
    <property type="evidence" value="ECO:0007669"/>
    <property type="project" value="UniProtKB-KW"/>
</dbReference>
<sequence length="525" mass="59505">MFPQNSQIWNEYSNNTSLYPYNFGNNPSLQNFYQQAPTNLINHAYHSEHQPLNNFGIEPKKTQESKRLSEAINSSQIMNVKKNVQVLMKKKRKVKIKLIGIFMTCDAHSAGENRFRMEDIYGACFCSFMHKFCLECITNYVKNMFATHGLGNNYECMACAYASIGGTKLLTDEQLTYILYKIFGPDHMAELIAYTPISRPTETFALQNLCNICKTSNYQIITLCSSGHKICLYCINNWINNIGNDPITCPISKCNSFVNIQVLIKSLAGSDVLIKIKSQLQNLGFNIFFCFNCQHHLELSNDKKTVCKNCNKEICNNCGKEWHFGLTCFYFVSQQDYEVIDLPKPSDPLHPKSLLEQEYLNAQYAFDNYVNPGLRNSFNQAKLIVNKTLEKRYAQKKITMAQQCGGPDKVNEIYIWHGSRYNNYDAIMRDGLKVGGVDGIPVAVGTACGYGVYSASTPNTPIGYANDSKWVLACLAMKGINSTAIKNNISTLNDGLTHSYATGDWVIFFTKEQLLPRFLVEYKIV</sequence>
<evidence type="ECO:0000256" key="5">
    <source>
        <dbReference type="PROSITE-ProRule" id="PRU00175"/>
    </source>
</evidence>
<keyword evidence="8" id="KW-1185">Reference proteome</keyword>
<name>A0A1R2BZR9_9CILI</name>
<keyword evidence="4" id="KW-0862">Zinc</keyword>
<feature type="domain" description="RING-type" evidence="6">
    <location>
        <begin position="210"/>
        <end position="253"/>
    </location>
</feature>
<dbReference type="SUPFAM" id="SSF57850">
    <property type="entry name" value="RING/U-box"/>
    <property type="match status" value="2"/>
</dbReference>
<proteinExistence type="predicted"/>
<dbReference type="OrthoDB" id="6133115at2759"/>
<evidence type="ECO:0000256" key="2">
    <source>
        <dbReference type="ARBA" id="ARBA00022771"/>
    </source>
</evidence>
<dbReference type="AlphaFoldDB" id="A0A1R2BZR9"/>
<dbReference type="GO" id="GO:0016567">
    <property type="term" value="P:protein ubiquitination"/>
    <property type="evidence" value="ECO:0007669"/>
    <property type="project" value="InterPro"/>
</dbReference>
<dbReference type="Gene3D" id="3.90.228.10">
    <property type="match status" value="1"/>
</dbReference>
<dbReference type="GO" id="GO:0003950">
    <property type="term" value="F:NAD+ poly-ADP-ribosyltransferase activity"/>
    <property type="evidence" value="ECO:0007669"/>
    <property type="project" value="InterPro"/>
</dbReference>
<evidence type="ECO:0000313" key="7">
    <source>
        <dbReference type="EMBL" id="OMJ82207.1"/>
    </source>
</evidence>
<dbReference type="CDD" id="cd20335">
    <property type="entry name" value="BRcat_RBR"/>
    <property type="match status" value="1"/>
</dbReference>
<dbReference type="InterPro" id="IPR002867">
    <property type="entry name" value="IBR_dom"/>
</dbReference>
<dbReference type="PANTHER" id="PTHR11685">
    <property type="entry name" value="RBR FAMILY RING FINGER AND IBR DOMAIN-CONTAINING"/>
    <property type="match status" value="1"/>
</dbReference>
<dbReference type="GO" id="GO:0004842">
    <property type="term" value="F:ubiquitin-protein transferase activity"/>
    <property type="evidence" value="ECO:0007669"/>
    <property type="project" value="InterPro"/>
</dbReference>
<keyword evidence="1" id="KW-0479">Metal-binding</keyword>
<dbReference type="Proteomes" id="UP000187209">
    <property type="component" value="Unassembled WGS sequence"/>
</dbReference>
<evidence type="ECO:0000256" key="4">
    <source>
        <dbReference type="ARBA" id="ARBA00022833"/>
    </source>
</evidence>
<dbReference type="SUPFAM" id="SSF56399">
    <property type="entry name" value="ADP-ribosylation"/>
    <property type="match status" value="1"/>
</dbReference>
<dbReference type="EMBL" id="MPUH01000349">
    <property type="protein sequence ID" value="OMJ82207.1"/>
    <property type="molecule type" value="Genomic_DNA"/>
</dbReference>
<comment type="caution">
    <text evidence="7">The sequence shown here is derived from an EMBL/GenBank/DDBJ whole genome shotgun (WGS) entry which is preliminary data.</text>
</comment>
<accession>A0A1R2BZR9</accession>
<evidence type="ECO:0000313" key="8">
    <source>
        <dbReference type="Proteomes" id="UP000187209"/>
    </source>
</evidence>